<comment type="caution">
    <text evidence="1">The sequence shown here is derived from an EMBL/GenBank/DDBJ whole genome shotgun (WGS) entry which is preliminary data.</text>
</comment>
<gene>
    <name evidence="1" type="ORF">GCM10010449_03470</name>
</gene>
<dbReference type="EMBL" id="BAAAUG010000010">
    <property type="protein sequence ID" value="GAA3082849.1"/>
    <property type="molecule type" value="Genomic_DNA"/>
</dbReference>
<keyword evidence="2" id="KW-1185">Reference proteome</keyword>
<sequence length="140" mass="15276">MTAVAYETASPLPVAMFANDDATACRVDLGLRRFLASDAVTTDLYDDLETVLGEDAARLSPEDSEVIAHRLRDVAPTLKDVVERLLKPYPPQMNIVMALSSEMPAPHDTYGHLVRFASSILTTLDLMGEIAELREDNAAS</sequence>
<evidence type="ECO:0000313" key="2">
    <source>
        <dbReference type="Proteomes" id="UP001501637"/>
    </source>
</evidence>
<proteinExistence type="predicted"/>
<dbReference type="RefSeq" id="WP_344518474.1">
    <property type="nucleotide sequence ID" value="NZ_BAAAUG010000010.1"/>
</dbReference>
<accession>A0ABP6M697</accession>
<name>A0ABP6M697_9ACTN</name>
<dbReference type="Proteomes" id="UP001501637">
    <property type="component" value="Unassembled WGS sequence"/>
</dbReference>
<organism evidence="1 2">
    <name type="scientific">Streptomyces rectiviolaceus</name>
    <dbReference type="NCBI Taxonomy" id="332591"/>
    <lineage>
        <taxon>Bacteria</taxon>
        <taxon>Bacillati</taxon>
        <taxon>Actinomycetota</taxon>
        <taxon>Actinomycetes</taxon>
        <taxon>Kitasatosporales</taxon>
        <taxon>Streptomycetaceae</taxon>
        <taxon>Streptomyces</taxon>
    </lineage>
</organism>
<protein>
    <submittedName>
        <fullName evidence="1">Uncharacterized protein</fullName>
    </submittedName>
</protein>
<evidence type="ECO:0000313" key="1">
    <source>
        <dbReference type="EMBL" id="GAA3082849.1"/>
    </source>
</evidence>
<reference evidence="2" key="1">
    <citation type="journal article" date="2019" name="Int. J. Syst. Evol. Microbiol.">
        <title>The Global Catalogue of Microorganisms (GCM) 10K type strain sequencing project: providing services to taxonomists for standard genome sequencing and annotation.</title>
        <authorList>
            <consortium name="The Broad Institute Genomics Platform"/>
            <consortium name="The Broad Institute Genome Sequencing Center for Infectious Disease"/>
            <person name="Wu L."/>
            <person name="Ma J."/>
        </authorList>
    </citation>
    <scope>NUCLEOTIDE SEQUENCE [LARGE SCALE GENOMIC DNA]</scope>
    <source>
        <strain evidence="2">JCM 9092</strain>
    </source>
</reference>